<keyword evidence="1" id="KW-0472">Membrane</keyword>
<dbReference type="InterPro" id="IPR002909">
    <property type="entry name" value="IPT_dom"/>
</dbReference>
<keyword evidence="1" id="KW-1133">Transmembrane helix</keyword>
<dbReference type="EMBL" id="NBIV01000068">
    <property type="protein sequence ID" value="PXF45171.1"/>
    <property type="molecule type" value="Genomic_DNA"/>
</dbReference>
<evidence type="ECO:0000313" key="3">
    <source>
        <dbReference type="EMBL" id="PXF45171.1"/>
    </source>
</evidence>
<sequence>MKRSAKICWVGFVVSTIVLAALTGLVLYFTAFKDELARPLSGLNNSPVVNGETSLVDHLAHAVPGFEYTAVDFDGDGEEPIQLDGSRSHTHYFDAGPPVVVGKLVDMTWFNKDTGDKLASGPKPVVNFPVGTTVVGLTVTDSIDDSHSDYATVIVSDTNADGAYCYYYPETATLSDDFTQPDRPVFAAKVANIHFDSASDFPSLYREKPFKMRCTFRIKGGKSVKFAVDHIGPLRLLVEKQLVLESDATSESSTSASYDVPSGTNNVQLFYTRPTSADARLQLTAGGKHMQTDKAKVLPVLTSIEPRSSQRSAGGAATITGIGLVNGIEVRFGNEKAAIDPERSTDTEIIVTVPNASEDGVISIIATNKVGQSNALKFEYTSSANPPIRFTESRVTDGDERLVMSLLTGIKYGPDHKYYLSAINSVVHSFAADYNMKARDFCSSPSLGKHRSILGLAFNPADTEFKLYVSASILDWKKKGKLDTPTAWTNGQILLLKKNINGKCLDRVEQPVIDGLPVSNHDHGVNGLVFDNDGRLHIQVGGFTNAGLNDASSRLGGFDENPLSAASLVAPVNKPGFNGKIKYNSVNPAFAVQEAGDVSVYSSGWRNSFGINIHSNGYLYATDNGASAGFGDVSTSCTSSTKYVGKNLDDKLTKVIEGKYCGHPNRNRGRDDPRQCKFVGSGVPSNDFYEAPIATFESSTDGVMEYTASTFKGQLKGDILCSKYSTQSSPGKIFRVQLDDNGNRKKGPDELWPSSGLSMEMSPYGQILMPRVYKNEVMVLNPKVAGSLSPSFTAVLPFRGPVKGGNEVIVTGENFVDGAVAVFGETKCTSVSTVSPDKRSFKCKVPPGSPGKRVSVSLQFSDSSLNVPAGKGVDYVYMNV</sequence>
<dbReference type="Gene3D" id="2.60.40.10">
    <property type="entry name" value="Immunoglobulins"/>
    <property type="match status" value="2"/>
</dbReference>
<comment type="caution">
    <text evidence="3">The sequence shown here is derived from an EMBL/GenBank/DDBJ whole genome shotgun (WGS) entry which is preliminary data.</text>
</comment>
<keyword evidence="4" id="KW-1185">Reference proteome</keyword>
<dbReference type="InterPro" id="IPR013783">
    <property type="entry name" value="Ig-like_fold"/>
</dbReference>
<protein>
    <recommendedName>
        <fullName evidence="2">IPT/TIG domain-containing protein</fullName>
    </recommendedName>
</protein>
<gene>
    <name evidence="3" type="ORF">BWQ96_05072</name>
</gene>
<dbReference type="OrthoDB" id="663146at2759"/>
<dbReference type="AlphaFoldDB" id="A0A2V3ISS5"/>
<dbReference type="Gene3D" id="2.120.10.30">
    <property type="entry name" value="TolB, C-terminal domain"/>
    <property type="match status" value="1"/>
</dbReference>
<dbReference type="SUPFAM" id="SSF50952">
    <property type="entry name" value="Soluble quinoprotein glucose dehydrogenase"/>
    <property type="match status" value="1"/>
</dbReference>
<dbReference type="InterPro" id="IPR011042">
    <property type="entry name" value="6-blade_b-propeller_TolB-like"/>
</dbReference>
<dbReference type="SUPFAM" id="SSF81296">
    <property type="entry name" value="E set domains"/>
    <property type="match status" value="2"/>
</dbReference>
<feature type="domain" description="IPT/TIG" evidence="2">
    <location>
        <begin position="789"/>
        <end position="878"/>
    </location>
</feature>
<evidence type="ECO:0000256" key="1">
    <source>
        <dbReference type="SAM" id="Phobius"/>
    </source>
</evidence>
<organism evidence="3 4">
    <name type="scientific">Gracilariopsis chorda</name>
    <dbReference type="NCBI Taxonomy" id="448386"/>
    <lineage>
        <taxon>Eukaryota</taxon>
        <taxon>Rhodophyta</taxon>
        <taxon>Florideophyceae</taxon>
        <taxon>Rhodymeniophycidae</taxon>
        <taxon>Gracilariales</taxon>
        <taxon>Gracilariaceae</taxon>
        <taxon>Gracilariopsis</taxon>
    </lineage>
</organism>
<feature type="transmembrane region" description="Helical" evidence="1">
    <location>
        <begin position="7"/>
        <end position="29"/>
    </location>
</feature>
<proteinExistence type="predicted"/>
<dbReference type="InterPro" id="IPR014756">
    <property type="entry name" value="Ig_E-set"/>
</dbReference>
<dbReference type="SMART" id="SM00429">
    <property type="entry name" value="IPT"/>
    <property type="match status" value="2"/>
</dbReference>
<evidence type="ECO:0000259" key="2">
    <source>
        <dbReference type="SMART" id="SM00429"/>
    </source>
</evidence>
<evidence type="ECO:0000313" key="4">
    <source>
        <dbReference type="Proteomes" id="UP000247409"/>
    </source>
</evidence>
<dbReference type="InterPro" id="IPR011041">
    <property type="entry name" value="Quinoprot_gluc/sorb_DH_b-prop"/>
</dbReference>
<feature type="domain" description="IPT/TIG" evidence="2">
    <location>
        <begin position="298"/>
        <end position="381"/>
    </location>
</feature>
<dbReference type="CDD" id="cd00102">
    <property type="entry name" value="IPT"/>
    <property type="match status" value="2"/>
</dbReference>
<dbReference type="Pfam" id="PF01833">
    <property type="entry name" value="TIG"/>
    <property type="match status" value="2"/>
</dbReference>
<keyword evidence="1" id="KW-0812">Transmembrane</keyword>
<reference evidence="3 4" key="1">
    <citation type="journal article" date="2018" name="Mol. Biol. Evol.">
        <title>Analysis of the draft genome of the red seaweed Gracilariopsis chorda provides insights into genome size evolution in Rhodophyta.</title>
        <authorList>
            <person name="Lee J."/>
            <person name="Yang E.C."/>
            <person name="Graf L."/>
            <person name="Yang J.H."/>
            <person name="Qiu H."/>
            <person name="Zel Zion U."/>
            <person name="Chan C.X."/>
            <person name="Stephens T.G."/>
            <person name="Weber A.P.M."/>
            <person name="Boo G.H."/>
            <person name="Boo S.M."/>
            <person name="Kim K.M."/>
            <person name="Shin Y."/>
            <person name="Jung M."/>
            <person name="Lee S.J."/>
            <person name="Yim H.S."/>
            <person name="Lee J.H."/>
            <person name="Bhattacharya D."/>
            <person name="Yoon H.S."/>
        </authorList>
    </citation>
    <scope>NUCLEOTIDE SEQUENCE [LARGE SCALE GENOMIC DNA]</scope>
    <source>
        <strain evidence="3 4">SKKU-2015</strain>
        <tissue evidence="3">Whole body</tissue>
    </source>
</reference>
<name>A0A2V3ISS5_9FLOR</name>
<accession>A0A2V3ISS5</accession>
<dbReference type="Proteomes" id="UP000247409">
    <property type="component" value="Unassembled WGS sequence"/>
</dbReference>